<dbReference type="Pfam" id="PF12802">
    <property type="entry name" value="MarR_2"/>
    <property type="match status" value="1"/>
</dbReference>
<gene>
    <name evidence="2" type="ORF">PQJ73_25270</name>
</gene>
<reference evidence="2" key="2">
    <citation type="submission" date="2023-02" db="EMBL/GenBank/DDBJ databases">
        <authorList>
            <person name="Rayyan A."/>
            <person name="Meyer T."/>
            <person name="Kyndt J.A."/>
        </authorList>
    </citation>
    <scope>NUCLEOTIDE SEQUENCE</scope>
    <source>
        <strain evidence="2">DSM 9987</strain>
    </source>
</reference>
<dbReference type="RefSeq" id="WP_272779838.1">
    <property type="nucleotide sequence ID" value="NZ_JAQQLI010000057.1"/>
</dbReference>
<dbReference type="EMBL" id="JAQQLI010000057">
    <property type="protein sequence ID" value="MDC7789007.1"/>
    <property type="molecule type" value="Genomic_DNA"/>
</dbReference>
<evidence type="ECO:0000313" key="2">
    <source>
        <dbReference type="EMBL" id="MDC7789007.1"/>
    </source>
</evidence>
<comment type="caution">
    <text evidence="2">The sequence shown here is derived from an EMBL/GenBank/DDBJ whole genome shotgun (WGS) entry which is preliminary data.</text>
</comment>
<dbReference type="Proteomes" id="UP001165652">
    <property type="component" value="Unassembled WGS sequence"/>
</dbReference>
<dbReference type="InterPro" id="IPR036388">
    <property type="entry name" value="WH-like_DNA-bd_sf"/>
</dbReference>
<organism evidence="2 3">
    <name type="scientific">Rhodoplanes tepidamans</name>
    <name type="common">Rhodoplanes cryptolactis</name>
    <dbReference type="NCBI Taxonomy" id="200616"/>
    <lineage>
        <taxon>Bacteria</taxon>
        <taxon>Pseudomonadati</taxon>
        <taxon>Pseudomonadota</taxon>
        <taxon>Alphaproteobacteria</taxon>
        <taxon>Hyphomicrobiales</taxon>
        <taxon>Nitrobacteraceae</taxon>
        <taxon>Rhodoplanes</taxon>
    </lineage>
</organism>
<evidence type="ECO:0000313" key="3">
    <source>
        <dbReference type="Proteomes" id="UP001165652"/>
    </source>
</evidence>
<dbReference type="PROSITE" id="PS50995">
    <property type="entry name" value="HTH_MARR_2"/>
    <property type="match status" value="1"/>
</dbReference>
<name>A0ABT5JHK7_RHOTP</name>
<dbReference type="InterPro" id="IPR000835">
    <property type="entry name" value="HTH_MarR-typ"/>
</dbReference>
<evidence type="ECO:0000259" key="1">
    <source>
        <dbReference type="PROSITE" id="PS50995"/>
    </source>
</evidence>
<protein>
    <submittedName>
        <fullName evidence="2">MarR family winged helix-turn-helix transcriptional regulator</fullName>
    </submittedName>
</protein>
<sequence length="175" mass="18297">MSGRFHETQTAAGDALTELMLETFRLNGRLLAAGDRLVAPIGLTSARWQVLGAIAMAGRGAPVAHIARDMGLTRQSVQRVVDVLAAEGLVGFAANPYHRRAKLAVLTPSGREAYDAAILRHVGWSNGLADGLLADGLSADDIADATVVMRTLLARLEAALETAPDAVSEAAAETD</sequence>
<dbReference type="SUPFAM" id="SSF46785">
    <property type="entry name" value="Winged helix' DNA-binding domain"/>
    <property type="match status" value="1"/>
</dbReference>
<accession>A0ABT5JHK7</accession>
<reference evidence="2" key="1">
    <citation type="journal article" date="2023" name="Microbiol Resour">
        <title>Genome Sequences of Rhodoplanes serenus and Two Thermotolerant Strains, Rhodoplanes tepidamans and 'Rhodoplanes cryptolactis,' Further Refine the Genus.</title>
        <authorList>
            <person name="Rayyan A.A."/>
            <person name="Kyndt J.A."/>
        </authorList>
    </citation>
    <scope>NUCLEOTIDE SEQUENCE</scope>
    <source>
        <strain evidence="2">DSM 9987</strain>
    </source>
</reference>
<keyword evidence="3" id="KW-1185">Reference proteome</keyword>
<proteinExistence type="predicted"/>
<dbReference type="PANTHER" id="PTHR33164">
    <property type="entry name" value="TRANSCRIPTIONAL REGULATOR, MARR FAMILY"/>
    <property type="match status" value="1"/>
</dbReference>
<feature type="domain" description="HTH marR-type" evidence="1">
    <location>
        <begin position="16"/>
        <end position="158"/>
    </location>
</feature>
<dbReference type="PANTHER" id="PTHR33164:SF43">
    <property type="entry name" value="HTH-TYPE TRANSCRIPTIONAL REPRESSOR YETL"/>
    <property type="match status" value="1"/>
</dbReference>
<dbReference type="Gene3D" id="1.10.10.10">
    <property type="entry name" value="Winged helix-like DNA-binding domain superfamily/Winged helix DNA-binding domain"/>
    <property type="match status" value="1"/>
</dbReference>
<dbReference type="InterPro" id="IPR039422">
    <property type="entry name" value="MarR/SlyA-like"/>
</dbReference>
<dbReference type="SMART" id="SM00347">
    <property type="entry name" value="HTH_MARR"/>
    <property type="match status" value="1"/>
</dbReference>
<dbReference type="InterPro" id="IPR036390">
    <property type="entry name" value="WH_DNA-bd_sf"/>
</dbReference>